<dbReference type="GO" id="GO:0008033">
    <property type="term" value="P:tRNA processing"/>
    <property type="evidence" value="ECO:0007669"/>
    <property type="project" value="InterPro"/>
</dbReference>
<reference evidence="2 3" key="1">
    <citation type="journal article" date="2004" name="Nature">
        <title>Genome evolution in yeasts.</title>
        <authorList>
            <consortium name="Genolevures"/>
            <person name="Dujon B."/>
            <person name="Sherman D."/>
            <person name="Fischer G."/>
            <person name="Durrens P."/>
            <person name="Casaregola S."/>
            <person name="Lafontaine I."/>
            <person name="de Montigny J."/>
            <person name="Marck C."/>
            <person name="Neuveglise C."/>
            <person name="Talla E."/>
            <person name="Goffard N."/>
            <person name="Frangeul L."/>
            <person name="Aigle M."/>
            <person name="Anthouard V."/>
            <person name="Babour A."/>
            <person name="Barbe V."/>
            <person name="Barnay S."/>
            <person name="Blanchin S."/>
            <person name="Beckerich J.M."/>
            <person name="Beyne E."/>
            <person name="Bleykasten C."/>
            <person name="Boisrame A."/>
            <person name="Boyer J."/>
            <person name="Cattolico L."/>
            <person name="Confanioleri F."/>
            <person name="de Daruvar A."/>
            <person name="Despons L."/>
            <person name="Fabre E."/>
            <person name="Fairhead C."/>
            <person name="Ferry-Dumazet H."/>
            <person name="Groppi A."/>
            <person name="Hantraye F."/>
            <person name="Hennequin C."/>
            <person name="Jauniaux N."/>
            <person name="Joyet P."/>
            <person name="Kachouri R."/>
            <person name="Kerrest A."/>
            <person name="Koszul R."/>
            <person name="Lemaire M."/>
            <person name="Lesur I."/>
            <person name="Ma L."/>
            <person name="Muller H."/>
            <person name="Nicaud J.M."/>
            <person name="Nikolski M."/>
            <person name="Oztas S."/>
            <person name="Ozier-Kalogeropoulos O."/>
            <person name="Pellenz S."/>
            <person name="Potier S."/>
            <person name="Richard G.F."/>
            <person name="Straub M.L."/>
            <person name="Suleau A."/>
            <person name="Swennene D."/>
            <person name="Tekaia F."/>
            <person name="Wesolowski-Louvel M."/>
            <person name="Westhof E."/>
            <person name="Wirth B."/>
            <person name="Zeniou-Meyer M."/>
            <person name="Zivanovic I."/>
            <person name="Bolotin-Fukuhara M."/>
            <person name="Thierry A."/>
            <person name="Bouchier C."/>
            <person name="Caudron B."/>
            <person name="Scarpelli C."/>
            <person name="Gaillardin C."/>
            <person name="Weissenbach J."/>
            <person name="Wincker P."/>
            <person name="Souciet J.L."/>
        </authorList>
    </citation>
    <scope>NUCLEOTIDE SEQUENCE [LARGE SCALE GENOMIC DNA]</scope>
    <source>
        <strain evidence="3">ATCC 36239 / CBS 767 / BCRC 21394 / JCM 1990 / NBRC 0083 / IGC 2968</strain>
    </source>
</reference>
<dbReference type="KEGG" id="dha:DEHA2E16940g"/>
<dbReference type="GO" id="GO:0005655">
    <property type="term" value="C:nucleolar ribonuclease P complex"/>
    <property type="evidence" value="ECO:0007669"/>
    <property type="project" value="InterPro"/>
</dbReference>
<dbReference type="eggNOG" id="ENOG502SCWV">
    <property type="taxonomic scope" value="Eukaryota"/>
</dbReference>
<sequence length="139" mass="16255">MVDMYKEGIQFSVNEYEWHYLNLELILDQQFINDNKDKFNDLNIDWITWKSIVLGSLGKLYGLVGEASHFDIFQLQETKPAIKSIIRIQPEDKDKFINSFMAFTFKLSKFIGGDYDVNCYVRVNKNNDHLGLVLDKSFG</sequence>
<dbReference type="Proteomes" id="UP000000599">
    <property type="component" value="Chromosome E"/>
</dbReference>
<dbReference type="PANTHER" id="PTHR28173">
    <property type="entry name" value="RIBONUCLEASES P/MRP PROTEIN SUBUNIT POP8"/>
    <property type="match status" value="1"/>
</dbReference>
<dbReference type="GO" id="GO:0000294">
    <property type="term" value="P:nuclear-transcribed mRNA catabolic process, RNase MRP-dependent"/>
    <property type="evidence" value="ECO:0007669"/>
    <property type="project" value="TreeGrafter"/>
</dbReference>
<dbReference type="InterPro" id="IPR049128">
    <property type="entry name" value="Pop8-like_dom"/>
</dbReference>
<dbReference type="Pfam" id="PF20976">
    <property type="entry name" value="Pop8"/>
    <property type="match status" value="1"/>
</dbReference>
<dbReference type="InParanoid" id="Q6BP32"/>
<name>Q6BP32_DEBHA</name>
<dbReference type="VEuPathDB" id="FungiDB:DEHA2E16940g"/>
<dbReference type="AlphaFoldDB" id="Q6BP32"/>
<dbReference type="HOGENOM" id="CLU_2049401_0_0_1"/>
<keyword evidence="3" id="KW-1185">Reference proteome</keyword>
<evidence type="ECO:0000259" key="1">
    <source>
        <dbReference type="Pfam" id="PF20976"/>
    </source>
</evidence>
<accession>Q6BP32</accession>
<dbReference type="STRING" id="284592.Q6BP32"/>
<dbReference type="EMBL" id="CR382137">
    <property type="protein sequence ID" value="CAG88296.2"/>
    <property type="molecule type" value="Genomic_DNA"/>
</dbReference>
<evidence type="ECO:0000313" key="3">
    <source>
        <dbReference type="Proteomes" id="UP000000599"/>
    </source>
</evidence>
<dbReference type="GO" id="GO:0004526">
    <property type="term" value="F:ribonuclease P activity"/>
    <property type="evidence" value="ECO:0007669"/>
    <property type="project" value="TreeGrafter"/>
</dbReference>
<protein>
    <submittedName>
        <fullName evidence="2">DEHA2E16940p</fullName>
    </submittedName>
</protein>
<dbReference type="GO" id="GO:0000171">
    <property type="term" value="F:ribonuclease MRP activity"/>
    <property type="evidence" value="ECO:0007669"/>
    <property type="project" value="TreeGrafter"/>
</dbReference>
<gene>
    <name evidence="2" type="ordered locus">DEHA2E16940g</name>
</gene>
<dbReference type="PANTHER" id="PTHR28173:SF1">
    <property type="entry name" value="RIBONUCLEASES P_MRP PROTEIN SUBUNIT POP8"/>
    <property type="match status" value="1"/>
</dbReference>
<dbReference type="GeneID" id="2902234"/>
<dbReference type="OMA" id="NIDWITW"/>
<evidence type="ECO:0000313" key="2">
    <source>
        <dbReference type="EMBL" id="CAG88296.2"/>
    </source>
</evidence>
<organism evidence="2 3">
    <name type="scientific">Debaryomyces hansenii (strain ATCC 36239 / CBS 767 / BCRC 21394 / JCM 1990 / NBRC 0083 / IGC 2968)</name>
    <name type="common">Yeast</name>
    <name type="synonym">Torulaspora hansenii</name>
    <dbReference type="NCBI Taxonomy" id="284592"/>
    <lineage>
        <taxon>Eukaryota</taxon>
        <taxon>Fungi</taxon>
        <taxon>Dikarya</taxon>
        <taxon>Ascomycota</taxon>
        <taxon>Saccharomycotina</taxon>
        <taxon>Pichiomycetes</taxon>
        <taxon>Debaryomycetaceae</taxon>
        <taxon>Debaryomyces</taxon>
    </lineage>
</organism>
<dbReference type="RefSeq" id="XP_460038.2">
    <property type="nucleotide sequence ID" value="XM_460038.1"/>
</dbReference>
<dbReference type="GO" id="GO:0000172">
    <property type="term" value="C:ribonuclease MRP complex"/>
    <property type="evidence" value="ECO:0007669"/>
    <property type="project" value="InterPro"/>
</dbReference>
<feature type="domain" description="Ribonucleases P/MRP subunit Pop8-like" evidence="1">
    <location>
        <begin position="17"/>
        <end position="101"/>
    </location>
</feature>
<dbReference type="GO" id="GO:0034965">
    <property type="term" value="P:intronic box C/D snoRNA processing"/>
    <property type="evidence" value="ECO:0007669"/>
    <property type="project" value="TreeGrafter"/>
</dbReference>
<dbReference type="OrthoDB" id="4077720at2759"/>
<proteinExistence type="predicted"/>
<dbReference type="InterPro" id="IPR020347">
    <property type="entry name" value="Pop8"/>
</dbReference>